<reference evidence="4" key="2">
    <citation type="submission" date="2021-04" db="EMBL/GenBank/DDBJ databases">
        <authorList>
            <person name="Gilroy R."/>
        </authorList>
    </citation>
    <scope>NUCLEOTIDE SEQUENCE</scope>
    <source>
        <strain evidence="4">CHK192-9172</strain>
    </source>
</reference>
<name>A0A9D2IFN8_9FIRM</name>
<feature type="domain" description="PucR C-terminal helix-turn-helix" evidence="2">
    <location>
        <begin position="298"/>
        <end position="353"/>
    </location>
</feature>
<dbReference type="InterPro" id="IPR041522">
    <property type="entry name" value="CdaR_GGDEF"/>
</dbReference>
<comment type="caution">
    <text evidence="4">The sequence shown here is derived from an EMBL/GenBank/DDBJ whole genome shotgun (WGS) entry which is preliminary data.</text>
</comment>
<dbReference type="InterPro" id="IPR042070">
    <property type="entry name" value="PucR_C-HTH_sf"/>
</dbReference>
<dbReference type="SUPFAM" id="SSF46689">
    <property type="entry name" value="Homeodomain-like"/>
    <property type="match status" value="1"/>
</dbReference>
<dbReference type="AlphaFoldDB" id="A0A9D2IFN8"/>
<dbReference type="Proteomes" id="UP000824024">
    <property type="component" value="Unassembled WGS sequence"/>
</dbReference>
<dbReference type="PANTHER" id="PTHR33744">
    <property type="entry name" value="CARBOHYDRATE DIACID REGULATOR"/>
    <property type="match status" value="1"/>
</dbReference>
<dbReference type="Pfam" id="PF17853">
    <property type="entry name" value="GGDEF_2"/>
    <property type="match status" value="1"/>
</dbReference>
<evidence type="ECO:0000256" key="1">
    <source>
        <dbReference type="ARBA" id="ARBA00006754"/>
    </source>
</evidence>
<feature type="domain" description="CdaR GGDEF-like" evidence="3">
    <location>
        <begin position="126"/>
        <end position="245"/>
    </location>
</feature>
<evidence type="ECO:0000313" key="4">
    <source>
        <dbReference type="EMBL" id="HIZ06836.1"/>
    </source>
</evidence>
<gene>
    <name evidence="4" type="ORF">IAA08_02735</name>
</gene>
<evidence type="ECO:0000259" key="3">
    <source>
        <dbReference type="Pfam" id="PF17853"/>
    </source>
</evidence>
<dbReference type="InterPro" id="IPR009057">
    <property type="entry name" value="Homeodomain-like_sf"/>
</dbReference>
<dbReference type="InterPro" id="IPR025736">
    <property type="entry name" value="PucR_C-HTH_dom"/>
</dbReference>
<dbReference type="Pfam" id="PF13556">
    <property type="entry name" value="HTH_30"/>
    <property type="match status" value="1"/>
</dbReference>
<dbReference type="EMBL" id="DXCH01000074">
    <property type="protein sequence ID" value="HIZ06836.1"/>
    <property type="molecule type" value="Genomic_DNA"/>
</dbReference>
<evidence type="ECO:0000259" key="2">
    <source>
        <dbReference type="Pfam" id="PF13556"/>
    </source>
</evidence>
<dbReference type="InterPro" id="IPR051448">
    <property type="entry name" value="CdaR-like_regulators"/>
</dbReference>
<dbReference type="Gene3D" id="1.10.10.2840">
    <property type="entry name" value="PucR C-terminal helix-turn-helix domain"/>
    <property type="match status" value="1"/>
</dbReference>
<reference evidence="4" key="1">
    <citation type="journal article" date="2021" name="PeerJ">
        <title>Extensive microbial diversity within the chicken gut microbiome revealed by metagenomics and culture.</title>
        <authorList>
            <person name="Gilroy R."/>
            <person name="Ravi A."/>
            <person name="Getino M."/>
            <person name="Pursley I."/>
            <person name="Horton D.L."/>
            <person name="Alikhan N.F."/>
            <person name="Baker D."/>
            <person name="Gharbi K."/>
            <person name="Hall N."/>
            <person name="Watson M."/>
            <person name="Adriaenssens E.M."/>
            <person name="Foster-Nyarko E."/>
            <person name="Jarju S."/>
            <person name="Secka A."/>
            <person name="Antonio M."/>
            <person name="Oren A."/>
            <person name="Chaudhuri R.R."/>
            <person name="La Ragione R."/>
            <person name="Hildebrand F."/>
            <person name="Pallen M.J."/>
        </authorList>
    </citation>
    <scope>NUCLEOTIDE SEQUENCE</scope>
    <source>
        <strain evidence="4">CHK192-9172</strain>
    </source>
</reference>
<organism evidence="4 5">
    <name type="scientific">Candidatus Eubacterium avistercoris</name>
    <dbReference type="NCBI Taxonomy" id="2838567"/>
    <lineage>
        <taxon>Bacteria</taxon>
        <taxon>Bacillati</taxon>
        <taxon>Bacillota</taxon>
        <taxon>Clostridia</taxon>
        <taxon>Eubacteriales</taxon>
        <taxon>Eubacteriaceae</taxon>
        <taxon>Eubacterium</taxon>
    </lineage>
</organism>
<accession>A0A9D2IFN8</accession>
<proteinExistence type="inferred from homology"/>
<protein>
    <submittedName>
        <fullName evidence="4">Helix-turn-helix domain-containing protein</fullName>
    </submittedName>
</protein>
<evidence type="ECO:0000313" key="5">
    <source>
        <dbReference type="Proteomes" id="UP000824024"/>
    </source>
</evidence>
<sequence>MNSQIFTEKLQGIMEEMKEISHMDYFLFSEEGDLEAQTKDVDIPELGKMVRKFRDSPAERQIARGFFFVRICIWGRTEYILLAETEGTDEHSYTIVQMAASQIRNLYLMANSPMDENQYLRQLLLGNLSDEEMEEEAKKLKLDQNPRSMFVLEFEEEKNEIAMETVRNLFLKDDSEYLLDMNGYRAVLIKYADRQPEEAAEELAHMIIDNLQTEALANVKVGYGRNISSYQQMEQNYKDICTALKISRIFYPKKQVAVYEHLGIGRLIYQLPKDLCQMFLKEVFSGEEEVELDKEMLVTIDKLFENNLNISETARQLYVHRNTLVYRLERIEKILGLDIRTFEDAMMFRIAMMVQAHVKYLEKKESRNIVKRSAQ</sequence>
<comment type="similarity">
    <text evidence="1">Belongs to the CdaR family.</text>
</comment>